<proteinExistence type="predicted"/>
<dbReference type="Gene3D" id="3.40.1580.10">
    <property type="entry name" value="SMI1/KNR4-like"/>
    <property type="match status" value="1"/>
</dbReference>
<organism evidence="2 3">
    <name type="scientific">Litchfieldia salsa</name>
    <dbReference type="NCBI Taxonomy" id="930152"/>
    <lineage>
        <taxon>Bacteria</taxon>
        <taxon>Bacillati</taxon>
        <taxon>Bacillota</taxon>
        <taxon>Bacilli</taxon>
        <taxon>Bacillales</taxon>
        <taxon>Bacillaceae</taxon>
        <taxon>Litchfieldia</taxon>
    </lineage>
</organism>
<dbReference type="EMBL" id="FNJU01000004">
    <property type="protein sequence ID" value="SDP58675.1"/>
    <property type="molecule type" value="Genomic_DNA"/>
</dbReference>
<protein>
    <submittedName>
        <fullName evidence="2">SMI1-KNR4 cell-wall</fullName>
    </submittedName>
</protein>
<dbReference type="Proteomes" id="UP000199159">
    <property type="component" value="Unassembled WGS sequence"/>
</dbReference>
<evidence type="ECO:0000313" key="3">
    <source>
        <dbReference type="Proteomes" id="UP000199159"/>
    </source>
</evidence>
<dbReference type="Pfam" id="PF09346">
    <property type="entry name" value="SMI1_KNR4"/>
    <property type="match status" value="1"/>
</dbReference>
<dbReference type="SUPFAM" id="SSF160631">
    <property type="entry name" value="SMI1/KNR4-like"/>
    <property type="match status" value="1"/>
</dbReference>
<evidence type="ECO:0000313" key="2">
    <source>
        <dbReference type="EMBL" id="SDP58675.1"/>
    </source>
</evidence>
<evidence type="ECO:0000259" key="1">
    <source>
        <dbReference type="Pfam" id="PF09346"/>
    </source>
</evidence>
<feature type="domain" description="Knr4/Smi1-like" evidence="1">
    <location>
        <begin position="16"/>
        <end position="119"/>
    </location>
</feature>
<reference evidence="3" key="1">
    <citation type="submission" date="2016-10" db="EMBL/GenBank/DDBJ databases">
        <authorList>
            <person name="Varghese N."/>
            <person name="Submissions S."/>
        </authorList>
    </citation>
    <scope>NUCLEOTIDE SEQUENCE [LARGE SCALE GENOMIC DNA]</scope>
    <source>
        <strain evidence="3">IBRC-M10078</strain>
    </source>
</reference>
<name>A0A1H0TY31_9BACI</name>
<dbReference type="InterPro" id="IPR018958">
    <property type="entry name" value="Knr4/Smi1-like_dom"/>
</dbReference>
<dbReference type="AlphaFoldDB" id="A0A1H0TY31"/>
<gene>
    <name evidence="2" type="ORF">SAMN05216565_1049</name>
</gene>
<dbReference type="OrthoDB" id="1739659at2"/>
<accession>A0A1H0TY31</accession>
<dbReference type="STRING" id="930152.SAMN05216565_1049"/>
<dbReference type="InterPro" id="IPR037883">
    <property type="entry name" value="Knr4/Smi1-like_sf"/>
</dbReference>
<keyword evidence="3" id="KW-1185">Reference proteome</keyword>
<dbReference type="RefSeq" id="WP_090853020.1">
    <property type="nucleotide sequence ID" value="NZ_FNJU01000004.1"/>
</dbReference>
<sequence length="210" mass="23412">MDLNSIRGLILNPPANVMELEKVKLKMNTKLPTSYKELLLKTNGVSTKEGIILYGTQDLIERNETWETEVYAPGFISIGDDSGGRVILMRKDLKNKEVLIADSGDMTPENALLISTDLIQWVKNGLTIVHYEKPEVNWLKNAKLVVVDTQDGALKDLIKIKSILALDIATSELVKGAKNLPFVLTEEVPYGKAKKIIEELGELKVKIELQ</sequence>